<reference evidence="2" key="1">
    <citation type="journal article" date="2008" name="Nat. Genet.">
        <title>The Pristionchus pacificus genome provides a unique perspective on nematode lifestyle and parasitism.</title>
        <authorList>
            <person name="Dieterich C."/>
            <person name="Clifton S.W."/>
            <person name="Schuster L.N."/>
            <person name="Chinwalla A."/>
            <person name="Delehaunty K."/>
            <person name="Dinkelacker I."/>
            <person name="Fulton L."/>
            <person name="Fulton R."/>
            <person name="Godfrey J."/>
            <person name="Minx P."/>
            <person name="Mitreva M."/>
            <person name="Roeseler W."/>
            <person name="Tian H."/>
            <person name="Witte H."/>
            <person name="Yang S.P."/>
            <person name="Wilson R.K."/>
            <person name="Sommer R.J."/>
        </authorList>
    </citation>
    <scope>NUCLEOTIDE SEQUENCE [LARGE SCALE GENOMIC DNA]</scope>
    <source>
        <strain evidence="2">PS312</strain>
    </source>
</reference>
<sequence>MNLKLQSNEEKYKLSFRLKNEDIIQWKIFFYNTLTILGVNPADSTDCYARNIDVHLIPEEMAVLLDSLKPFMDQNTIKLLTMGENICIFLIRAFSVFLENAFVKEAFIGYNSSEEENREVLDMALKFQFADIILYLTILSKDSLQFAFQLADMAKKITLWICNHVDKKVIVRAVVENKEIGIGSQLGLFHVSVGVTSMSDLTINHLELDKEY</sequence>
<name>A0A2A6B7A8_PRIPA</name>
<evidence type="ECO:0000313" key="1">
    <source>
        <dbReference type="EnsemblMetazoa" id="PPA35189.1"/>
    </source>
</evidence>
<accession>A0A2A6B7A8</accession>
<organism evidence="1 2">
    <name type="scientific">Pristionchus pacificus</name>
    <name type="common">Parasitic nematode worm</name>
    <dbReference type="NCBI Taxonomy" id="54126"/>
    <lineage>
        <taxon>Eukaryota</taxon>
        <taxon>Metazoa</taxon>
        <taxon>Ecdysozoa</taxon>
        <taxon>Nematoda</taxon>
        <taxon>Chromadorea</taxon>
        <taxon>Rhabditida</taxon>
        <taxon>Rhabditina</taxon>
        <taxon>Diplogasteromorpha</taxon>
        <taxon>Diplogasteroidea</taxon>
        <taxon>Neodiplogasteridae</taxon>
        <taxon>Pristionchus</taxon>
    </lineage>
</organism>
<dbReference type="Proteomes" id="UP000005239">
    <property type="component" value="Unassembled WGS sequence"/>
</dbReference>
<evidence type="ECO:0000313" key="2">
    <source>
        <dbReference type="Proteomes" id="UP000005239"/>
    </source>
</evidence>
<accession>A0A8R1UP83</accession>
<proteinExistence type="predicted"/>
<protein>
    <submittedName>
        <fullName evidence="1">Uncharacterized protein</fullName>
    </submittedName>
</protein>
<gene>
    <name evidence="1" type="primary">WBGene00273558</name>
</gene>
<keyword evidence="2" id="KW-1185">Reference proteome</keyword>
<reference evidence="1" key="2">
    <citation type="submission" date="2022-06" db="UniProtKB">
        <authorList>
            <consortium name="EnsemblMetazoa"/>
        </authorList>
    </citation>
    <scope>IDENTIFICATION</scope>
    <source>
        <strain evidence="1">PS312</strain>
    </source>
</reference>
<dbReference type="AlphaFoldDB" id="A0A2A6B7A8"/>
<dbReference type="EnsemblMetazoa" id="PPA35189.1">
    <property type="protein sequence ID" value="PPA35189.1"/>
    <property type="gene ID" value="WBGene00273558"/>
</dbReference>